<dbReference type="GO" id="GO:0043066">
    <property type="term" value="P:negative regulation of apoptotic process"/>
    <property type="evidence" value="ECO:0007669"/>
    <property type="project" value="TreeGrafter"/>
</dbReference>
<keyword evidence="5" id="KW-0808">Transferase</keyword>
<accession>A0A194PR80</accession>
<dbReference type="AlphaFoldDB" id="A0A194PR80"/>
<dbReference type="InterPro" id="IPR051302">
    <property type="entry name" value="Dual_SerThr-Tyr_Kinase"/>
</dbReference>
<organism evidence="16 17">
    <name type="scientific">Papilio xuthus</name>
    <name type="common">Asian swallowtail butterfly</name>
    <dbReference type="NCBI Taxonomy" id="66420"/>
    <lineage>
        <taxon>Eukaryota</taxon>
        <taxon>Metazoa</taxon>
        <taxon>Ecdysozoa</taxon>
        <taxon>Arthropoda</taxon>
        <taxon>Hexapoda</taxon>
        <taxon>Insecta</taxon>
        <taxon>Pterygota</taxon>
        <taxon>Neoptera</taxon>
        <taxon>Endopterygota</taxon>
        <taxon>Lepidoptera</taxon>
        <taxon>Glossata</taxon>
        <taxon>Ditrysia</taxon>
        <taxon>Papilionoidea</taxon>
        <taxon>Papilionidae</taxon>
        <taxon>Papilioninae</taxon>
        <taxon>Papilio</taxon>
    </lineage>
</organism>
<comment type="catalytic activity">
    <reaction evidence="11">
        <text>L-seryl-[protein] + ATP = O-phospho-L-seryl-[protein] + ADP + H(+)</text>
        <dbReference type="Rhea" id="RHEA:17989"/>
        <dbReference type="Rhea" id="RHEA-COMP:9863"/>
        <dbReference type="Rhea" id="RHEA-COMP:11604"/>
        <dbReference type="ChEBI" id="CHEBI:15378"/>
        <dbReference type="ChEBI" id="CHEBI:29999"/>
        <dbReference type="ChEBI" id="CHEBI:30616"/>
        <dbReference type="ChEBI" id="CHEBI:83421"/>
        <dbReference type="ChEBI" id="CHEBI:456216"/>
        <dbReference type="EC" id="2.7.12.1"/>
    </reaction>
</comment>
<keyword evidence="3" id="KW-0963">Cytoplasm</keyword>
<comment type="subcellular location">
    <subcellularLocation>
        <location evidence="1">Cytoplasm</location>
    </subcellularLocation>
</comment>
<evidence type="ECO:0000256" key="7">
    <source>
        <dbReference type="ARBA" id="ARBA00023137"/>
    </source>
</evidence>
<gene>
    <name evidence="16" type="ORF">RR46_12258</name>
</gene>
<feature type="region of interest" description="Disordered" evidence="14">
    <location>
        <begin position="426"/>
        <end position="449"/>
    </location>
</feature>
<dbReference type="GO" id="GO:0004713">
    <property type="term" value="F:protein tyrosine kinase activity"/>
    <property type="evidence" value="ECO:0007669"/>
    <property type="project" value="UniProtKB-KW"/>
</dbReference>
<proteinExistence type="predicted"/>
<dbReference type="PROSITE" id="PS50011">
    <property type="entry name" value="PROTEIN_KINASE_DOM"/>
    <property type="match status" value="1"/>
</dbReference>
<dbReference type="PANTHER" id="PTHR46392">
    <property type="entry name" value="DUAL SERINE/THREONINE AND TYROSINE PROTEIN KINASE"/>
    <property type="match status" value="1"/>
</dbReference>
<feature type="compositionally biased region" description="Basic and acidic residues" evidence="14">
    <location>
        <begin position="1192"/>
        <end position="1206"/>
    </location>
</feature>
<dbReference type="SUPFAM" id="SSF101447">
    <property type="entry name" value="Formin homology 2 domain (FH2 domain)"/>
    <property type="match status" value="1"/>
</dbReference>
<dbReference type="GO" id="GO:0005524">
    <property type="term" value="F:ATP binding"/>
    <property type="evidence" value="ECO:0007669"/>
    <property type="project" value="InterPro"/>
</dbReference>
<dbReference type="InterPro" id="IPR008271">
    <property type="entry name" value="Ser/Thr_kinase_AS"/>
</dbReference>
<protein>
    <recommendedName>
        <fullName evidence="8">Dual serine/threonine and tyrosine protein kinase</fullName>
        <ecNumber evidence="2">2.7.12.1</ecNumber>
    </recommendedName>
    <alternativeName>
        <fullName evidence="10">Dusty protein kinase</fullName>
    </alternativeName>
    <alternativeName>
        <fullName evidence="9">Receptor-interacting serine/threonine-protein kinase 5</fullName>
    </alternativeName>
</protein>
<dbReference type="SUPFAM" id="SSF56112">
    <property type="entry name" value="Protein kinase-like (PK-like)"/>
    <property type="match status" value="1"/>
</dbReference>
<dbReference type="Gene3D" id="1.10.510.10">
    <property type="entry name" value="Transferase(Phosphotransferase) domain 1"/>
    <property type="match status" value="1"/>
</dbReference>
<dbReference type="GO" id="GO:0070374">
    <property type="term" value="P:positive regulation of ERK1 and ERK2 cascade"/>
    <property type="evidence" value="ECO:0007669"/>
    <property type="project" value="TreeGrafter"/>
</dbReference>
<dbReference type="InterPro" id="IPR000719">
    <property type="entry name" value="Prot_kinase_dom"/>
</dbReference>
<dbReference type="EC" id="2.7.12.1" evidence="2"/>
<reference evidence="16 17" key="1">
    <citation type="journal article" date="2015" name="Nat. Commun.">
        <title>Outbred genome sequencing and CRISPR/Cas9 gene editing in butterflies.</title>
        <authorList>
            <person name="Li X."/>
            <person name="Fan D."/>
            <person name="Zhang W."/>
            <person name="Liu G."/>
            <person name="Zhang L."/>
            <person name="Zhao L."/>
            <person name="Fang X."/>
            <person name="Chen L."/>
            <person name="Dong Y."/>
            <person name="Chen Y."/>
            <person name="Ding Y."/>
            <person name="Zhao R."/>
            <person name="Feng M."/>
            <person name="Zhu Y."/>
            <person name="Feng Y."/>
            <person name="Jiang X."/>
            <person name="Zhu D."/>
            <person name="Xiang H."/>
            <person name="Feng X."/>
            <person name="Li S."/>
            <person name="Wang J."/>
            <person name="Zhang G."/>
            <person name="Kronforst M.R."/>
            <person name="Wang W."/>
        </authorList>
    </citation>
    <scope>NUCLEOTIDE SEQUENCE [LARGE SCALE GENOMIC DNA]</scope>
    <source>
        <strain evidence="16">Ya'a_city_454_Px</strain>
        <tissue evidence="16">Whole body</tissue>
    </source>
</reference>
<evidence type="ECO:0000256" key="1">
    <source>
        <dbReference type="ARBA" id="ARBA00004496"/>
    </source>
</evidence>
<evidence type="ECO:0000256" key="10">
    <source>
        <dbReference type="ARBA" id="ARBA00042638"/>
    </source>
</evidence>
<evidence type="ECO:0000256" key="8">
    <source>
        <dbReference type="ARBA" id="ARBA00040421"/>
    </source>
</evidence>
<evidence type="ECO:0000256" key="3">
    <source>
        <dbReference type="ARBA" id="ARBA00022490"/>
    </source>
</evidence>
<dbReference type="GO" id="GO:0005737">
    <property type="term" value="C:cytoplasm"/>
    <property type="evidence" value="ECO:0007669"/>
    <property type="project" value="UniProtKB-SubCell"/>
</dbReference>
<evidence type="ECO:0000256" key="2">
    <source>
        <dbReference type="ARBA" id="ARBA00013203"/>
    </source>
</evidence>
<dbReference type="InterPro" id="IPR011009">
    <property type="entry name" value="Kinase-like_dom_sf"/>
</dbReference>
<evidence type="ECO:0000256" key="9">
    <source>
        <dbReference type="ARBA" id="ARBA00041268"/>
    </source>
</evidence>
<evidence type="ECO:0000256" key="11">
    <source>
        <dbReference type="ARBA" id="ARBA00049003"/>
    </source>
</evidence>
<feature type="region of interest" description="Disordered" evidence="14">
    <location>
        <begin position="1192"/>
        <end position="1223"/>
    </location>
</feature>
<dbReference type="Proteomes" id="UP000053268">
    <property type="component" value="Unassembled WGS sequence"/>
</dbReference>
<feature type="region of interest" description="Disordered" evidence="14">
    <location>
        <begin position="586"/>
        <end position="617"/>
    </location>
</feature>
<evidence type="ECO:0000256" key="13">
    <source>
        <dbReference type="ARBA" id="ARBA00051680"/>
    </source>
</evidence>
<keyword evidence="17" id="KW-1185">Reference proteome</keyword>
<name>A0A194PR80_PAPXU</name>
<keyword evidence="6 16" id="KW-0418">Kinase</keyword>
<dbReference type="GO" id="GO:0044344">
    <property type="term" value="P:cellular response to fibroblast growth factor stimulus"/>
    <property type="evidence" value="ECO:0007669"/>
    <property type="project" value="TreeGrafter"/>
</dbReference>
<evidence type="ECO:0000256" key="14">
    <source>
        <dbReference type="SAM" id="MobiDB-lite"/>
    </source>
</evidence>
<dbReference type="GO" id="GO:0045743">
    <property type="term" value="P:positive regulation of fibroblast growth factor receptor signaling pathway"/>
    <property type="evidence" value="ECO:0007669"/>
    <property type="project" value="TreeGrafter"/>
</dbReference>
<evidence type="ECO:0000256" key="12">
    <source>
        <dbReference type="ARBA" id="ARBA00049308"/>
    </source>
</evidence>
<dbReference type="PANTHER" id="PTHR46392:SF1">
    <property type="entry name" value="DUAL SERINE_THREONINE AND TYROSINE PROTEIN KINASE"/>
    <property type="match status" value="1"/>
</dbReference>
<keyword evidence="4" id="KW-0723">Serine/threonine-protein kinase</keyword>
<dbReference type="GO" id="GO:0004712">
    <property type="term" value="F:protein serine/threonine/tyrosine kinase activity"/>
    <property type="evidence" value="ECO:0007669"/>
    <property type="project" value="UniProtKB-EC"/>
</dbReference>
<dbReference type="Pfam" id="PF00069">
    <property type="entry name" value="Pkinase"/>
    <property type="match status" value="1"/>
</dbReference>
<evidence type="ECO:0000256" key="4">
    <source>
        <dbReference type="ARBA" id="ARBA00022527"/>
    </source>
</evidence>
<dbReference type="STRING" id="66420.A0A194PR80"/>
<evidence type="ECO:0000256" key="5">
    <source>
        <dbReference type="ARBA" id="ARBA00022679"/>
    </source>
</evidence>
<dbReference type="GO" id="GO:0004674">
    <property type="term" value="F:protein serine/threonine kinase activity"/>
    <property type="evidence" value="ECO:0007669"/>
    <property type="project" value="UniProtKB-KW"/>
</dbReference>
<dbReference type="EMBL" id="KQ459597">
    <property type="protein sequence ID" value="KPI95254.1"/>
    <property type="molecule type" value="Genomic_DNA"/>
</dbReference>
<comment type="catalytic activity">
    <reaction evidence="12">
        <text>L-threonyl-[protein] + ATP = O-phospho-L-threonyl-[protein] + ADP + H(+)</text>
        <dbReference type="Rhea" id="RHEA:46608"/>
        <dbReference type="Rhea" id="RHEA-COMP:11060"/>
        <dbReference type="Rhea" id="RHEA-COMP:11605"/>
        <dbReference type="ChEBI" id="CHEBI:15378"/>
        <dbReference type="ChEBI" id="CHEBI:30013"/>
        <dbReference type="ChEBI" id="CHEBI:30616"/>
        <dbReference type="ChEBI" id="CHEBI:61977"/>
        <dbReference type="ChEBI" id="CHEBI:456216"/>
        <dbReference type="EC" id="2.7.12.1"/>
    </reaction>
</comment>
<evidence type="ECO:0000259" key="15">
    <source>
        <dbReference type="PROSITE" id="PS50011"/>
    </source>
</evidence>
<evidence type="ECO:0000313" key="17">
    <source>
        <dbReference type="Proteomes" id="UP000053268"/>
    </source>
</evidence>
<keyword evidence="7" id="KW-0829">Tyrosine-protein kinase</keyword>
<sequence length="1223" mass="135511">MALVTLYGVGGGRGRGMAGGAGGGAGGWRRAAARTRCLRALLRDTARALRDVAEVLPLDPKISSAVQDISNESSKPTALVVLGRSGNARARLLHCLLGKRLLPDPVPRGCRWLCFQYGSSTQVHLTLGNSEFELVEDLECNQRPWDTIPLQDLVRQENADLATMLEVEINNPILKDGLRVIVPADIAAESAGQHYLSLKQIHADLYQKRDSVLRNYTPVYLYAADRTGRNIFSDNISASRTVDTTQDFWSTFNLYYMTRGENGQGDRHGDDDSEHRCDEVKLASDEEAVFNSENCLDLHQIKELNPKAQVFFVLFSDSEDIDAEENSRNQEVEERLHLCVEATESTEDRFNTEELPESDQVLIQDGVLKSGKRNVEQNQRRHESQIAFMNELLDHWDMIFGPPPKYHAKSQWAILDEGEVLVRTAADRPSTSRCNDTGDTLTRRRRDDTDRTIRTRQTLVNSVLKFAADCSQSYLLEHCTTLSEVHVRLLQQLILASFDLARELQVVPTKIQYVARQEQQLYEVISEKFSGGEKQQQLVQLMQEVLQDMQAEVDDMDWSVDDLPCHQDKRYVISNSIFYSSKSSPTASIVSAPQRPQRVPHPDLPEPCSPTSPSDVEEAVSYDSYNFEDYEIIQSNDESLMYSDTYSRPKSQEESSSLVSQIGMIRVENELEVFSLSGTGRGWNSTVDSNLTNISNVSNVTTCTNNANISIKQASLDVQQTVLAKLSRKISCKLVTFVDCLKDSYFGTLQRCVQSLEGVCRAELGGRPASEAVRQLLAVARDVDLQPAASFSLLSSLLHSLRTLFYRLRLVGGAGGAGEGVGSGAEEACCVLSPAWRRRAARHTARSLSPHRLARIISTQVPPPPPPPPPPPTSRILERLSAAHERYQAALGALQSALAGRLHHTEDVKLAIRNLEISCRGQYGVVYAARGGWAGRSPVAVKSVLPADERHYHELAMEFFYTRSIPEHPRVVRLLGSLVVRGGGGGGGAGGGGGGASVLLVSARYARDLHAAVRAGLTFATRMRIACDIVDGIRYLHSLGLVHRDIKMKNVLLDGSGRAALSDLGFCAAEALISGSVVGTPVHMAPELLHGDYDAAVDVYAFGILFWYVCAGNIKLPAAFEDFQNKEQLWSKVKRGLRPERLPHFTDECWDVMQSCWASEPSQRALLGDVRPKLEAILQQALRDEALQEQALREQGDDANRRHKDYDSDDSLYMTGIQKNDKL</sequence>
<evidence type="ECO:0000256" key="6">
    <source>
        <dbReference type="ARBA" id="ARBA00022777"/>
    </source>
</evidence>
<dbReference type="SMART" id="SM00220">
    <property type="entry name" value="S_TKc"/>
    <property type="match status" value="1"/>
</dbReference>
<evidence type="ECO:0000313" key="16">
    <source>
        <dbReference type="EMBL" id="KPI95254.1"/>
    </source>
</evidence>
<dbReference type="PROSITE" id="PS00108">
    <property type="entry name" value="PROTEIN_KINASE_ST"/>
    <property type="match status" value="1"/>
</dbReference>
<comment type="catalytic activity">
    <reaction evidence="13">
        <text>L-tyrosyl-[protein] + ATP = O-phospho-L-tyrosyl-[protein] + ADP + H(+)</text>
        <dbReference type="Rhea" id="RHEA:10596"/>
        <dbReference type="Rhea" id="RHEA-COMP:10136"/>
        <dbReference type="Rhea" id="RHEA-COMP:20101"/>
        <dbReference type="ChEBI" id="CHEBI:15378"/>
        <dbReference type="ChEBI" id="CHEBI:30616"/>
        <dbReference type="ChEBI" id="CHEBI:46858"/>
        <dbReference type="ChEBI" id="CHEBI:61978"/>
        <dbReference type="ChEBI" id="CHEBI:456216"/>
        <dbReference type="EC" id="2.7.12.1"/>
    </reaction>
</comment>
<feature type="domain" description="Protein kinase" evidence="15">
    <location>
        <begin position="912"/>
        <end position="1178"/>
    </location>
</feature>